<evidence type="ECO:0000313" key="1">
    <source>
        <dbReference type="EMBL" id="OWK53700.1"/>
    </source>
</evidence>
<name>A0A218UJV0_9PASE</name>
<proteinExistence type="predicted"/>
<sequence>MPSGQHCHFNNSRSRDCFPRFQSSLLIHGRIRGTLKTVRLGGLLIIKMKVSAQ</sequence>
<reference evidence="1 2" key="1">
    <citation type="submission" date="2017-05" db="EMBL/GenBank/DDBJ databases">
        <title>Genome of assembly of the Bengalese finch, Lonchura striata domestica.</title>
        <authorList>
            <person name="Colquitt B.M."/>
            <person name="Brainard M.S."/>
        </authorList>
    </citation>
    <scope>NUCLEOTIDE SEQUENCE [LARGE SCALE GENOMIC DNA]</scope>
    <source>
        <strain evidence="1">White83orange57</strain>
    </source>
</reference>
<keyword evidence="2" id="KW-1185">Reference proteome</keyword>
<dbReference type="Proteomes" id="UP000197619">
    <property type="component" value="Unassembled WGS sequence"/>
</dbReference>
<evidence type="ECO:0000313" key="2">
    <source>
        <dbReference type="Proteomes" id="UP000197619"/>
    </source>
</evidence>
<comment type="caution">
    <text evidence="1">The sequence shown here is derived from an EMBL/GenBank/DDBJ whole genome shotgun (WGS) entry which is preliminary data.</text>
</comment>
<organism evidence="1 2">
    <name type="scientific">Lonchura striata</name>
    <name type="common">white-rumped munia</name>
    <dbReference type="NCBI Taxonomy" id="40157"/>
    <lineage>
        <taxon>Eukaryota</taxon>
        <taxon>Metazoa</taxon>
        <taxon>Chordata</taxon>
        <taxon>Craniata</taxon>
        <taxon>Vertebrata</taxon>
        <taxon>Euteleostomi</taxon>
        <taxon>Archelosauria</taxon>
        <taxon>Archosauria</taxon>
        <taxon>Dinosauria</taxon>
        <taxon>Saurischia</taxon>
        <taxon>Theropoda</taxon>
        <taxon>Coelurosauria</taxon>
        <taxon>Aves</taxon>
        <taxon>Neognathae</taxon>
        <taxon>Neoaves</taxon>
        <taxon>Telluraves</taxon>
        <taxon>Australaves</taxon>
        <taxon>Passeriformes</taxon>
        <taxon>Passeroidea</taxon>
        <taxon>Estrildidae</taxon>
        <taxon>Estrildinae</taxon>
        <taxon>Lonchura</taxon>
    </lineage>
</organism>
<dbReference type="EMBL" id="MUZQ01000270">
    <property type="protein sequence ID" value="OWK53700.1"/>
    <property type="molecule type" value="Genomic_DNA"/>
</dbReference>
<gene>
    <name evidence="1" type="ORF">RLOC_00004447</name>
</gene>
<accession>A0A218UJV0</accession>
<dbReference type="AlphaFoldDB" id="A0A218UJV0"/>
<protein>
    <submittedName>
        <fullName evidence="1">Uncharacterized protein</fullName>
    </submittedName>
</protein>